<evidence type="ECO:0000256" key="1">
    <source>
        <dbReference type="SAM" id="MobiDB-lite"/>
    </source>
</evidence>
<keyword evidence="2" id="KW-0732">Signal</keyword>
<feature type="compositionally biased region" description="Low complexity" evidence="1">
    <location>
        <begin position="168"/>
        <end position="182"/>
    </location>
</feature>
<dbReference type="Proteomes" id="UP000285190">
    <property type="component" value="Unassembled WGS sequence"/>
</dbReference>
<feature type="compositionally biased region" description="Basic and acidic residues" evidence="1">
    <location>
        <begin position="218"/>
        <end position="251"/>
    </location>
</feature>
<feature type="region of interest" description="Disordered" evidence="1">
    <location>
        <begin position="142"/>
        <end position="261"/>
    </location>
</feature>
<comment type="caution">
    <text evidence="3">The sequence shown here is derived from an EMBL/GenBank/DDBJ whole genome shotgun (WGS) entry which is preliminary data.</text>
</comment>
<dbReference type="EMBL" id="QYUN01000002">
    <property type="protein sequence ID" value="RJG05875.1"/>
    <property type="molecule type" value="Genomic_DNA"/>
</dbReference>
<evidence type="ECO:0000256" key="2">
    <source>
        <dbReference type="SAM" id="SignalP"/>
    </source>
</evidence>
<dbReference type="OrthoDB" id="8777086at2"/>
<accession>A0A418X0N1</accession>
<organism evidence="3 4">
    <name type="scientific">Noviherbaspirillum cavernae</name>
    <dbReference type="NCBI Taxonomy" id="2320862"/>
    <lineage>
        <taxon>Bacteria</taxon>
        <taxon>Pseudomonadati</taxon>
        <taxon>Pseudomonadota</taxon>
        <taxon>Betaproteobacteria</taxon>
        <taxon>Burkholderiales</taxon>
        <taxon>Oxalobacteraceae</taxon>
        <taxon>Noviherbaspirillum</taxon>
    </lineage>
</organism>
<dbReference type="RefSeq" id="WP_147375736.1">
    <property type="nucleotide sequence ID" value="NZ_QYUN01000002.1"/>
</dbReference>
<keyword evidence="4" id="KW-1185">Reference proteome</keyword>
<evidence type="ECO:0000313" key="3">
    <source>
        <dbReference type="EMBL" id="RJG05875.1"/>
    </source>
</evidence>
<protein>
    <recommendedName>
        <fullName evidence="5">DUF4398 domain-containing protein</fullName>
    </recommendedName>
</protein>
<feature type="compositionally biased region" description="Basic and acidic residues" evidence="1">
    <location>
        <begin position="183"/>
        <end position="205"/>
    </location>
</feature>
<feature type="compositionally biased region" description="Basic and acidic residues" evidence="1">
    <location>
        <begin position="142"/>
        <end position="167"/>
    </location>
</feature>
<name>A0A418X0N1_9BURK</name>
<evidence type="ECO:0000313" key="4">
    <source>
        <dbReference type="Proteomes" id="UP000285190"/>
    </source>
</evidence>
<evidence type="ECO:0008006" key="5">
    <source>
        <dbReference type="Google" id="ProtNLM"/>
    </source>
</evidence>
<dbReference type="AlphaFoldDB" id="A0A418X0N1"/>
<proteinExistence type="predicted"/>
<sequence length="261" mass="28809">MGLDYMHFKTLASAPMSGFSLAVYVSCALVAILTLGTAPAFAQDAAVSGNAQVATSVSVALPARYPAGSIDSVQMAERALEETSRERSAIEARFATEESACHQKFFTNACIDAAKERRRLAIKQVRPIEIEANTFKRQMRVTERDQALAEKAAQEEQERPQRLKQQQENEAAAAQQAAAKANEPQRVEPKEPVSDQRTAQHEARMRQLQAKEAANAQKRADNVAEYEAKVREAEERQRSVATKKLEKEQKRANSGLPAAKQ</sequence>
<reference evidence="3 4" key="1">
    <citation type="submission" date="2018-09" db="EMBL/GenBank/DDBJ databases">
        <authorList>
            <person name="Zhu H."/>
        </authorList>
    </citation>
    <scope>NUCLEOTIDE SEQUENCE [LARGE SCALE GENOMIC DNA]</scope>
    <source>
        <strain evidence="3 4">K2R10-39</strain>
    </source>
</reference>
<feature type="signal peptide" evidence="2">
    <location>
        <begin position="1"/>
        <end position="42"/>
    </location>
</feature>
<gene>
    <name evidence="3" type="ORF">D3870_07465</name>
</gene>
<feature type="chain" id="PRO_5019377465" description="DUF4398 domain-containing protein" evidence="2">
    <location>
        <begin position="43"/>
        <end position="261"/>
    </location>
</feature>